<feature type="compositionally biased region" description="Polar residues" evidence="5">
    <location>
        <begin position="235"/>
        <end position="246"/>
    </location>
</feature>
<keyword evidence="1" id="KW-0677">Repeat</keyword>
<evidence type="ECO:0000256" key="1">
    <source>
        <dbReference type="ARBA" id="ARBA00022737"/>
    </source>
</evidence>
<feature type="compositionally biased region" description="Basic and acidic residues" evidence="5">
    <location>
        <begin position="12"/>
        <end position="21"/>
    </location>
</feature>
<feature type="repeat" description="ANK" evidence="3">
    <location>
        <begin position="286"/>
        <end position="318"/>
    </location>
</feature>
<feature type="domain" description="BZIP" evidence="6">
    <location>
        <begin position="21"/>
        <end position="36"/>
    </location>
</feature>
<comment type="caution">
    <text evidence="7">The sequence shown here is derived from an EMBL/GenBank/DDBJ whole genome shotgun (WGS) entry which is preliminary data.</text>
</comment>
<evidence type="ECO:0000259" key="6">
    <source>
        <dbReference type="PROSITE" id="PS00036"/>
    </source>
</evidence>
<gene>
    <name evidence="7" type="ORF">GQ26_0190070</name>
</gene>
<dbReference type="PROSITE" id="PS00036">
    <property type="entry name" value="BZIP_BASIC"/>
    <property type="match status" value="1"/>
</dbReference>
<organism evidence="7">
    <name type="scientific">Talaromyces marneffei PM1</name>
    <dbReference type="NCBI Taxonomy" id="1077442"/>
    <lineage>
        <taxon>Eukaryota</taxon>
        <taxon>Fungi</taxon>
        <taxon>Dikarya</taxon>
        <taxon>Ascomycota</taxon>
        <taxon>Pezizomycotina</taxon>
        <taxon>Eurotiomycetes</taxon>
        <taxon>Eurotiomycetidae</taxon>
        <taxon>Eurotiales</taxon>
        <taxon>Trichocomaceae</taxon>
        <taxon>Talaromyces</taxon>
        <taxon>Talaromyces sect. Talaromyces</taxon>
    </lineage>
</organism>
<keyword evidence="4" id="KW-0175">Coiled coil</keyword>
<dbReference type="Gene3D" id="1.25.40.20">
    <property type="entry name" value="Ankyrin repeat-containing domain"/>
    <property type="match status" value="1"/>
</dbReference>
<dbReference type="GO" id="GO:0003700">
    <property type="term" value="F:DNA-binding transcription factor activity"/>
    <property type="evidence" value="ECO:0007669"/>
    <property type="project" value="InterPro"/>
</dbReference>
<dbReference type="InterPro" id="IPR004827">
    <property type="entry name" value="bZIP"/>
</dbReference>
<evidence type="ECO:0000256" key="3">
    <source>
        <dbReference type="PROSITE-ProRule" id="PRU00023"/>
    </source>
</evidence>
<dbReference type="PROSITE" id="PS50088">
    <property type="entry name" value="ANK_REPEAT"/>
    <property type="match status" value="1"/>
</dbReference>
<dbReference type="SMART" id="SM00248">
    <property type="entry name" value="ANK"/>
    <property type="match status" value="2"/>
</dbReference>
<keyword evidence="2 3" id="KW-0040">ANK repeat</keyword>
<accession>A0A093V213</accession>
<feature type="region of interest" description="Disordered" evidence="5">
    <location>
        <begin position="213"/>
        <end position="259"/>
    </location>
</feature>
<evidence type="ECO:0000256" key="4">
    <source>
        <dbReference type="SAM" id="Coils"/>
    </source>
</evidence>
<dbReference type="PANTHER" id="PTHR24171">
    <property type="entry name" value="ANKYRIN REPEAT DOMAIN-CONTAINING PROTEIN 39-RELATED"/>
    <property type="match status" value="1"/>
</dbReference>
<dbReference type="PANTHER" id="PTHR24171:SF9">
    <property type="entry name" value="ANKYRIN REPEAT DOMAIN-CONTAINING PROTEIN 39"/>
    <property type="match status" value="1"/>
</dbReference>
<feature type="compositionally biased region" description="Polar residues" evidence="5">
    <location>
        <begin position="217"/>
        <end position="228"/>
    </location>
</feature>
<dbReference type="EMBL" id="JPOX01000019">
    <property type="protein sequence ID" value="KFX46235.1"/>
    <property type="molecule type" value="Genomic_DNA"/>
</dbReference>
<evidence type="ECO:0000313" key="7">
    <source>
        <dbReference type="EMBL" id="KFX46235.1"/>
    </source>
</evidence>
<dbReference type="CDD" id="cd14688">
    <property type="entry name" value="bZIP_YAP"/>
    <property type="match status" value="1"/>
</dbReference>
<evidence type="ECO:0000256" key="2">
    <source>
        <dbReference type="ARBA" id="ARBA00023043"/>
    </source>
</evidence>
<name>A0A093V213_TALMA</name>
<feature type="region of interest" description="Disordered" evidence="5">
    <location>
        <begin position="1"/>
        <end position="21"/>
    </location>
</feature>
<dbReference type="eggNOG" id="KOG1082">
    <property type="taxonomic scope" value="Eukaryota"/>
</dbReference>
<sequence length="367" mass="40627">MVKASPGTKTGPRTDPEAIERRRMQNRLAQRKRRLKRAQMAREEKERQQRLQAAQAASQLTLINDGYHLSLNQRPVYHAQQTKLLQPVVNSHFDYTPPQFEDIFSSSPYFPQTYIPPFETDTSFFVNGYPSPSLSHAPSTPPLSLYTPSLIDEDLSNSINGNANTGSIDLDPHLYLSSPAGVFSPNTKRQNPWDAFGLMPLQPVPSPVLQADRHRSTSLPTPRSVPSLSSPPAPTMTRNRAPTTPSIVHGKGITSPNNNMDMNMRISGLNLFNTKYGADIDTIDEYGRTPLHYAVTNKHIDIVKLLVERGATTTIADISGVNPMQLAAESGSEEMTQMMHMMIMMTPPVMVPGAQDINMHSGLVVSK</sequence>
<dbReference type="Pfam" id="PF12796">
    <property type="entry name" value="Ank_2"/>
    <property type="match status" value="1"/>
</dbReference>
<reference evidence="7" key="1">
    <citation type="journal article" date="2014" name="PLoS Genet.">
        <title>Signature Gene Expression Reveals Novel Clues to the Molecular Mechanisms of Dimorphic Transition in Penicillium marneffei.</title>
        <authorList>
            <person name="Yang E."/>
            <person name="Wang G."/>
            <person name="Cai J."/>
            <person name="Woo P.C."/>
            <person name="Lau S.K."/>
            <person name="Yuen K.-Y."/>
            <person name="Chow W.-N."/>
            <person name="Lin X."/>
        </authorList>
    </citation>
    <scope>NUCLEOTIDE SEQUENCE [LARGE SCALE GENOMIC DNA]</scope>
    <source>
        <strain evidence="7">PM1</strain>
    </source>
</reference>
<dbReference type="InterPro" id="IPR002110">
    <property type="entry name" value="Ankyrin_rpt"/>
</dbReference>
<dbReference type="InterPro" id="IPR036770">
    <property type="entry name" value="Ankyrin_rpt-contain_sf"/>
</dbReference>
<dbReference type="PROSITE" id="PS50297">
    <property type="entry name" value="ANK_REP_REGION"/>
    <property type="match status" value="1"/>
</dbReference>
<feature type="coiled-coil region" evidence="4">
    <location>
        <begin position="21"/>
        <end position="48"/>
    </location>
</feature>
<evidence type="ECO:0000256" key="5">
    <source>
        <dbReference type="SAM" id="MobiDB-lite"/>
    </source>
</evidence>
<proteinExistence type="predicted"/>
<protein>
    <submittedName>
        <fullName evidence="7">Serine/threonine-protein phosphatase 6 regulatory ankyrin repeat subunit C</fullName>
    </submittedName>
</protein>
<dbReference type="SUPFAM" id="SSF48403">
    <property type="entry name" value="Ankyrin repeat"/>
    <property type="match status" value="1"/>
</dbReference>
<dbReference type="HOGENOM" id="CLU_056989_0_0_1"/>
<dbReference type="AlphaFoldDB" id="A0A093V213"/>